<reference evidence="1" key="1">
    <citation type="submission" date="2020-04" db="EMBL/GenBank/DDBJ databases">
        <authorList>
            <person name="Alioto T."/>
            <person name="Alioto T."/>
            <person name="Gomez Garrido J."/>
        </authorList>
    </citation>
    <scope>NUCLEOTIDE SEQUENCE</scope>
    <source>
        <strain evidence="1">A484AB</strain>
    </source>
</reference>
<feature type="non-terminal residue" evidence="1">
    <location>
        <position position="1"/>
    </location>
</feature>
<sequence>LDAVDILQGTSDELLKACNIKAGQIVRIRKSISGFASVTPPETDLKPAEPSNSDGNVFLHVVSDFSEMQQVSFNAEIVPEVTEITISSNGNDESAKLQSNDISPPVAFTTEVVTPNEKWLSSFELPIKAPYINNLSKSVFPQKSAGAIQ</sequence>
<dbReference type="AlphaFoldDB" id="A0A6S7KJD2"/>
<evidence type="ECO:0000313" key="2">
    <source>
        <dbReference type="Proteomes" id="UP001152795"/>
    </source>
</evidence>
<accession>A0A6S7KJD2</accession>
<dbReference type="EMBL" id="CACRXK020034297">
    <property type="protein sequence ID" value="CAB4044218.1"/>
    <property type="molecule type" value="Genomic_DNA"/>
</dbReference>
<gene>
    <name evidence="1" type="ORF">PACLA_8A056852</name>
</gene>
<comment type="caution">
    <text evidence="1">The sequence shown here is derived from an EMBL/GenBank/DDBJ whole genome shotgun (WGS) entry which is preliminary data.</text>
</comment>
<evidence type="ECO:0000313" key="1">
    <source>
        <dbReference type="EMBL" id="CAB4044218.1"/>
    </source>
</evidence>
<proteinExistence type="predicted"/>
<organism evidence="1 2">
    <name type="scientific">Paramuricea clavata</name>
    <name type="common">Red gorgonian</name>
    <name type="synonym">Violescent sea-whip</name>
    <dbReference type="NCBI Taxonomy" id="317549"/>
    <lineage>
        <taxon>Eukaryota</taxon>
        <taxon>Metazoa</taxon>
        <taxon>Cnidaria</taxon>
        <taxon>Anthozoa</taxon>
        <taxon>Octocorallia</taxon>
        <taxon>Malacalcyonacea</taxon>
        <taxon>Plexauridae</taxon>
        <taxon>Paramuricea</taxon>
    </lineage>
</organism>
<name>A0A6S7KJD2_PARCT</name>
<protein>
    <submittedName>
        <fullName evidence="1">Uncharacterized protein</fullName>
    </submittedName>
</protein>
<dbReference type="OrthoDB" id="10457772at2759"/>
<keyword evidence="2" id="KW-1185">Reference proteome</keyword>
<dbReference type="Proteomes" id="UP001152795">
    <property type="component" value="Unassembled WGS sequence"/>
</dbReference>